<dbReference type="EMBL" id="BQKI01000212">
    <property type="protein sequence ID" value="GJN41122.1"/>
    <property type="molecule type" value="Genomic_DNA"/>
</dbReference>
<dbReference type="InterPro" id="IPR012337">
    <property type="entry name" value="RNaseH-like_sf"/>
</dbReference>
<comment type="caution">
    <text evidence="2">The sequence shown here is derived from an EMBL/GenBank/DDBJ whole genome shotgun (WGS) entry which is preliminary data.</text>
</comment>
<dbReference type="InterPro" id="IPR052929">
    <property type="entry name" value="RNase_H-like_EbsB-rel"/>
</dbReference>
<organism evidence="2 3">
    <name type="scientific">Eleusine coracana subsp. coracana</name>
    <dbReference type="NCBI Taxonomy" id="191504"/>
    <lineage>
        <taxon>Eukaryota</taxon>
        <taxon>Viridiplantae</taxon>
        <taxon>Streptophyta</taxon>
        <taxon>Embryophyta</taxon>
        <taxon>Tracheophyta</taxon>
        <taxon>Spermatophyta</taxon>
        <taxon>Magnoliopsida</taxon>
        <taxon>Liliopsida</taxon>
        <taxon>Poales</taxon>
        <taxon>Poaceae</taxon>
        <taxon>PACMAD clade</taxon>
        <taxon>Chloridoideae</taxon>
        <taxon>Cynodonteae</taxon>
        <taxon>Eleusininae</taxon>
        <taxon>Eleusine</taxon>
    </lineage>
</organism>
<name>A0AAV5G2X2_ELECO</name>
<gene>
    <name evidence="2" type="primary">gn00452</name>
    <name evidence="2" type="ORF">PR202_gn00452</name>
</gene>
<feature type="domain" description="RNase H type-1" evidence="1">
    <location>
        <begin position="18"/>
        <end position="103"/>
    </location>
</feature>
<dbReference type="AlphaFoldDB" id="A0AAV5G2X2"/>
<dbReference type="GO" id="GO:0004523">
    <property type="term" value="F:RNA-DNA hybrid ribonuclease activity"/>
    <property type="evidence" value="ECO:0007669"/>
    <property type="project" value="InterPro"/>
</dbReference>
<dbReference type="InterPro" id="IPR036397">
    <property type="entry name" value="RNaseH_sf"/>
</dbReference>
<reference evidence="2" key="2">
    <citation type="submission" date="2021-12" db="EMBL/GenBank/DDBJ databases">
        <title>Resequencing data analysis of finger millet.</title>
        <authorList>
            <person name="Hatakeyama M."/>
            <person name="Aluri S."/>
            <person name="Balachadran M.T."/>
            <person name="Sivarajan S.R."/>
            <person name="Poveda L."/>
            <person name="Shimizu-Inatsugi R."/>
            <person name="Schlapbach R."/>
            <person name="Sreeman S.M."/>
            <person name="Shimizu K.K."/>
        </authorList>
    </citation>
    <scope>NUCLEOTIDE SEQUENCE</scope>
</reference>
<reference evidence="2" key="1">
    <citation type="journal article" date="2018" name="DNA Res.">
        <title>Multiple hybrid de novo genome assembly of finger millet, an orphan allotetraploid crop.</title>
        <authorList>
            <person name="Hatakeyama M."/>
            <person name="Aluri S."/>
            <person name="Balachadran M.T."/>
            <person name="Sivarajan S.R."/>
            <person name="Patrignani A."/>
            <person name="Gruter S."/>
            <person name="Poveda L."/>
            <person name="Shimizu-Inatsugi R."/>
            <person name="Baeten J."/>
            <person name="Francoijs K.J."/>
            <person name="Nataraja K.N."/>
            <person name="Reddy Y.A.N."/>
            <person name="Phadnis S."/>
            <person name="Ravikumar R.L."/>
            <person name="Schlapbach R."/>
            <person name="Sreeman S.M."/>
            <person name="Shimizu K.K."/>
        </authorList>
    </citation>
    <scope>NUCLEOTIDE SEQUENCE</scope>
</reference>
<dbReference type="CDD" id="cd06222">
    <property type="entry name" value="RNase_H_like"/>
    <property type="match status" value="1"/>
</dbReference>
<dbReference type="Pfam" id="PF13456">
    <property type="entry name" value="RVT_3"/>
    <property type="match status" value="1"/>
</dbReference>
<dbReference type="Gene3D" id="3.30.420.10">
    <property type="entry name" value="Ribonuclease H-like superfamily/Ribonuclease H"/>
    <property type="match status" value="1"/>
</dbReference>
<dbReference type="PANTHER" id="PTHR47074:SF73">
    <property type="entry name" value="OS04G0448401 PROTEIN"/>
    <property type="match status" value="1"/>
</dbReference>
<evidence type="ECO:0000259" key="1">
    <source>
        <dbReference type="Pfam" id="PF13456"/>
    </source>
</evidence>
<sequence>MKGSSKWEAPPEVWIKINVDGGLDSSTGNAGIGMIIRDSTGRALLCSWRVIFNARDAEETEAMAAREGLLLASKWAQEKAILQSDCASVIQAFKRVDSLRSSLSFVISKQALASV</sequence>
<dbReference type="PANTHER" id="PTHR47074">
    <property type="entry name" value="BNAC02G40300D PROTEIN"/>
    <property type="match status" value="1"/>
</dbReference>
<keyword evidence="3" id="KW-1185">Reference proteome</keyword>
<evidence type="ECO:0000313" key="3">
    <source>
        <dbReference type="Proteomes" id="UP001054889"/>
    </source>
</evidence>
<protein>
    <recommendedName>
        <fullName evidence="1">RNase H type-1 domain-containing protein</fullName>
    </recommendedName>
</protein>
<evidence type="ECO:0000313" key="2">
    <source>
        <dbReference type="EMBL" id="GJN41122.1"/>
    </source>
</evidence>
<dbReference type="InterPro" id="IPR002156">
    <property type="entry name" value="RNaseH_domain"/>
</dbReference>
<dbReference type="Proteomes" id="UP001054889">
    <property type="component" value="Unassembled WGS sequence"/>
</dbReference>
<dbReference type="GO" id="GO:0003676">
    <property type="term" value="F:nucleic acid binding"/>
    <property type="evidence" value="ECO:0007669"/>
    <property type="project" value="InterPro"/>
</dbReference>
<dbReference type="InterPro" id="IPR044730">
    <property type="entry name" value="RNase_H-like_dom_plant"/>
</dbReference>
<accession>A0AAV5G2X2</accession>
<dbReference type="SUPFAM" id="SSF53098">
    <property type="entry name" value="Ribonuclease H-like"/>
    <property type="match status" value="1"/>
</dbReference>
<proteinExistence type="predicted"/>